<proteinExistence type="predicted"/>
<dbReference type="RefSeq" id="WP_011826653.1">
    <property type="nucleotide sequence ID" value="NC_008820.1"/>
</dbReference>
<protein>
    <recommendedName>
        <fullName evidence="3">Phytanoyl-CoA dioxygenase</fullName>
    </recommendedName>
</protein>
<sequence>MTGQKKHNQKAPEFEANEIDSVKFNDIFKTFGSILIKNLLDKDLIDQIRLKAENSYNKADKLFSTDADLGISFKEHGHISAISLGAKNGQPLILNMFCNSKIPSLYKELLGTRIKILTGNSQPRRQHPAKHNPPVPFHQDASFIGNPGLVINSWIPLNEAGLNAPGIQIVLRPESVIYNQSKFRIKKPTTYEEIDISHDSAFSEITPDLLWAPIIAPGDVLFFSHLTIHRTYQTDKMKLQRISLEIRCMGM</sequence>
<dbReference type="BioCyc" id="PMAR59922:G1G80-1774-MONOMER"/>
<evidence type="ECO:0000313" key="1">
    <source>
        <dbReference type="EMBL" id="ABM78775.1"/>
    </source>
</evidence>
<reference evidence="1 2" key="1">
    <citation type="journal article" date="2007" name="PLoS Genet.">
        <title>Patterns and implications of gene gain and loss in the evolution of Prochlorococcus.</title>
        <authorList>
            <person name="Kettler G.C."/>
            <person name="Martiny A.C."/>
            <person name="Huang K."/>
            <person name="Zucker J."/>
            <person name="Coleman M.L."/>
            <person name="Rodrigue S."/>
            <person name="Chen F."/>
            <person name="Lapidus A."/>
            <person name="Ferriera S."/>
            <person name="Johnson J."/>
            <person name="Steglich C."/>
            <person name="Church G.M."/>
            <person name="Richardson P."/>
            <person name="Chisholm S.W."/>
        </authorList>
    </citation>
    <scope>NUCLEOTIDE SEQUENCE [LARGE SCALE GENOMIC DNA]</scope>
    <source>
        <strain evidence="1 2">MIT 9303</strain>
    </source>
</reference>
<organism evidence="1 2">
    <name type="scientific">Prochlorococcus marinus (strain MIT 9303)</name>
    <dbReference type="NCBI Taxonomy" id="59922"/>
    <lineage>
        <taxon>Bacteria</taxon>
        <taxon>Bacillati</taxon>
        <taxon>Cyanobacteriota</taxon>
        <taxon>Cyanophyceae</taxon>
        <taxon>Synechococcales</taxon>
        <taxon>Prochlorococcaceae</taxon>
        <taxon>Prochlorococcus</taxon>
    </lineage>
</organism>
<accession>A2CBB5</accession>
<name>A2CBB5_PROM3</name>
<dbReference type="InterPro" id="IPR008775">
    <property type="entry name" value="Phytyl_CoA_dOase-like"/>
</dbReference>
<dbReference type="Pfam" id="PF05721">
    <property type="entry name" value="PhyH"/>
    <property type="match status" value="1"/>
</dbReference>
<dbReference type="EMBL" id="CP000554">
    <property type="protein sequence ID" value="ABM78775.1"/>
    <property type="molecule type" value="Genomic_DNA"/>
</dbReference>
<dbReference type="Proteomes" id="UP000002274">
    <property type="component" value="Chromosome"/>
</dbReference>
<dbReference type="SUPFAM" id="SSF51197">
    <property type="entry name" value="Clavaminate synthase-like"/>
    <property type="match status" value="1"/>
</dbReference>
<gene>
    <name evidence="1" type="ordered locus">P9303_20351</name>
</gene>
<evidence type="ECO:0008006" key="3">
    <source>
        <dbReference type="Google" id="ProtNLM"/>
    </source>
</evidence>
<dbReference type="AlphaFoldDB" id="A2CBB5"/>
<evidence type="ECO:0000313" key="2">
    <source>
        <dbReference type="Proteomes" id="UP000002274"/>
    </source>
</evidence>
<dbReference type="KEGG" id="pmf:P9303_20351"/>
<dbReference type="GO" id="GO:0016706">
    <property type="term" value="F:2-oxoglutarate-dependent dioxygenase activity"/>
    <property type="evidence" value="ECO:0007669"/>
    <property type="project" value="UniProtKB-ARBA"/>
</dbReference>
<dbReference type="Gene3D" id="2.60.120.620">
    <property type="entry name" value="q2cbj1_9rhob like domain"/>
    <property type="match status" value="1"/>
</dbReference>
<dbReference type="HOGENOM" id="CLU_1106379_0_0_3"/>